<dbReference type="InParanoid" id="F8PR36"/>
<accession>F8PR36</accession>
<dbReference type="OrthoDB" id="2693386at2759"/>
<dbReference type="HOGENOM" id="CLU_3147324_0_0_1"/>
<evidence type="ECO:0000313" key="2">
    <source>
        <dbReference type="Proteomes" id="UP000008063"/>
    </source>
</evidence>
<organism evidence="2">
    <name type="scientific">Serpula lacrymans var. lacrymans (strain S7.3)</name>
    <name type="common">Dry rot fungus</name>
    <dbReference type="NCBI Taxonomy" id="936435"/>
    <lineage>
        <taxon>Eukaryota</taxon>
        <taxon>Fungi</taxon>
        <taxon>Dikarya</taxon>
        <taxon>Basidiomycota</taxon>
        <taxon>Agaricomycotina</taxon>
        <taxon>Agaricomycetes</taxon>
        <taxon>Agaricomycetidae</taxon>
        <taxon>Boletales</taxon>
        <taxon>Coniophorineae</taxon>
        <taxon>Serpulaceae</taxon>
        <taxon>Serpula</taxon>
    </lineage>
</organism>
<name>F8PR36_SERL3</name>
<feature type="non-terminal residue" evidence="1">
    <location>
        <position position="1"/>
    </location>
</feature>
<dbReference type="AlphaFoldDB" id="F8PR36"/>
<evidence type="ECO:0000313" key="1">
    <source>
        <dbReference type="EMBL" id="EGO02327.1"/>
    </source>
</evidence>
<dbReference type="EMBL" id="GL945477">
    <property type="protein sequence ID" value="EGO02327.1"/>
    <property type="molecule type" value="Genomic_DNA"/>
</dbReference>
<keyword evidence="2" id="KW-1185">Reference proteome</keyword>
<reference evidence="2" key="1">
    <citation type="journal article" date="2011" name="Science">
        <title>The plant cell wall-decomposing machinery underlies the functional diversity of forest fungi.</title>
        <authorList>
            <person name="Eastwood D.C."/>
            <person name="Floudas D."/>
            <person name="Binder M."/>
            <person name="Majcherczyk A."/>
            <person name="Schneider P."/>
            <person name="Aerts A."/>
            <person name="Asiegbu F.O."/>
            <person name="Baker S.E."/>
            <person name="Barry K."/>
            <person name="Bendiksby M."/>
            <person name="Blumentritt M."/>
            <person name="Coutinho P.M."/>
            <person name="Cullen D."/>
            <person name="de Vries R.P."/>
            <person name="Gathman A."/>
            <person name="Goodell B."/>
            <person name="Henrissat B."/>
            <person name="Ihrmark K."/>
            <person name="Kauserud H."/>
            <person name="Kohler A."/>
            <person name="LaButti K."/>
            <person name="Lapidus A."/>
            <person name="Lavin J.L."/>
            <person name="Lee Y.-H."/>
            <person name="Lindquist E."/>
            <person name="Lilly W."/>
            <person name="Lucas S."/>
            <person name="Morin E."/>
            <person name="Murat C."/>
            <person name="Oguiza J.A."/>
            <person name="Park J."/>
            <person name="Pisabarro A.G."/>
            <person name="Riley R."/>
            <person name="Rosling A."/>
            <person name="Salamov A."/>
            <person name="Schmidt O."/>
            <person name="Schmutz J."/>
            <person name="Skrede I."/>
            <person name="Stenlid J."/>
            <person name="Wiebenga A."/>
            <person name="Xie X."/>
            <person name="Kuees U."/>
            <person name="Hibbett D.S."/>
            <person name="Hoffmeister D."/>
            <person name="Hoegberg N."/>
            <person name="Martin F."/>
            <person name="Grigoriev I.V."/>
            <person name="Watkinson S.C."/>
        </authorList>
    </citation>
    <scope>NUCLEOTIDE SEQUENCE [LARGE SCALE GENOMIC DNA]</scope>
    <source>
        <strain evidence="2">strain S7.3</strain>
    </source>
</reference>
<sequence length="52" mass="5744">VSEKSVHHCLKGGWGVRESEEHNQRFKQSSVSSEGGLVLISFFDSNIIISPT</sequence>
<gene>
    <name evidence="1" type="ORF">SERLA73DRAFT_33627</name>
</gene>
<feature type="non-terminal residue" evidence="1">
    <location>
        <position position="52"/>
    </location>
</feature>
<protein>
    <submittedName>
        <fullName evidence="1">Uncharacterized protein</fullName>
    </submittedName>
</protein>
<dbReference type="Proteomes" id="UP000008063">
    <property type="component" value="Unassembled WGS sequence"/>
</dbReference>
<proteinExistence type="predicted"/>